<evidence type="ECO:0000256" key="7">
    <source>
        <dbReference type="ARBA" id="ARBA00022989"/>
    </source>
</evidence>
<proteinExistence type="predicted"/>
<reference evidence="12 13" key="1">
    <citation type="submission" date="2023-07" db="EMBL/GenBank/DDBJ databases">
        <title>Sorghum-associated microbial communities from plants grown in Nebraska, USA.</title>
        <authorList>
            <person name="Schachtman D."/>
        </authorList>
    </citation>
    <scope>NUCLEOTIDE SEQUENCE [LARGE SCALE GENOMIC DNA]</scope>
    <source>
        <strain evidence="12 13">4249</strain>
    </source>
</reference>
<feature type="transmembrane region" description="Helical" evidence="9">
    <location>
        <begin position="154"/>
        <end position="180"/>
    </location>
</feature>
<sequence length="591" mass="66499">MTQPLSKFQSFLVFAGKVRRLAAPYFNSEEKWKARGLLAAIIALNLGAVYMAVLFNEWYRLFYDALQNKDQEVFWRELGRFSYLAFGFIIIAVYRFYLTQLLEMRWRAWMTGHYMNRWLADKAFYHLELARFAKGEDAPPDNPDQRIAEDMNLFTSYSVTLSMGLLNAVVTLVSFVGILWSLSGSFAFSFNGSEYSIPGFMVWMAVLYCLVGSVITHYIGRPQIALNFNQQRYEADFRHHLVRVREYSESIALDRGEPVERRHLSGRFGEVLGNYLKLINAQKRLTWFTSSFGQAAVVFPFIVAAPRYFSGAIQLGELIQISSAFGQVQDSLSWFVDNYSRLAAWRATTDRITSFEESFQALQAPEAATAATTHEEDALALDDLQLALPGGVALLSARGLSLHPGDSVLVKGPSGSGKSTLFRGLAGIWPWAQRHLRLPADFAERAMFLPQRPYFPQGSLRDALAYPAPADRYSDTELQQALRESLLPDLVNKLDEPATWGQKLSGGEQQRLAIARAILKKPRWLFVDEATSALDEPAEAALYTRLQALVKESDGALISIAHRPTVADYHDTQWGLQPGEPGGARFRLLPA</sequence>
<organism evidence="12 13">
    <name type="scientific">Hydrogenophaga palleronii</name>
    <dbReference type="NCBI Taxonomy" id="65655"/>
    <lineage>
        <taxon>Bacteria</taxon>
        <taxon>Pseudomonadati</taxon>
        <taxon>Pseudomonadota</taxon>
        <taxon>Betaproteobacteria</taxon>
        <taxon>Burkholderiales</taxon>
        <taxon>Comamonadaceae</taxon>
        <taxon>Hydrogenophaga</taxon>
    </lineage>
</organism>
<dbReference type="InterPro" id="IPR003439">
    <property type="entry name" value="ABC_transporter-like_ATP-bd"/>
</dbReference>
<feature type="transmembrane region" description="Helical" evidence="9">
    <location>
        <begin position="200"/>
        <end position="220"/>
    </location>
</feature>
<evidence type="ECO:0000259" key="11">
    <source>
        <dbReference type="PROSITE" id="PS50929"/>
    </source>
</evidence>
<dbReference type="PROSITE" id="PS00211">
    <property type="entry name" value="ABC_TRANSPORTER_1"/>
    <property type="match status" value="1"/>
</dbReference>
<dbReference type="CDD" id="cd03223">
    <property type="entry name" value="ABCD_peroxisomal_ALDP"/>
    <property type="match status" value="1"/>
</dbReference>
<evidence type="ECO:0000256" key="4">
    <source>
        <dbReference type="ARBA" id="ARBA00022692"/>
    </source>
</evidence>
<feature type="transmembrane region" description="Helical" evidence="9">
    <location>
        <begin position="37"/>
        <end position="58"/>
    </location>
</feature>
<dbReference type="PANTHER" id="PTHR11384:SF59">
    <property type="entry name" value="LYSOSOMAL COBALAMIN TRANSPORTER ABCD4"/>
    <property type="match status" value="1"/>
</dbReference>
<comment type="subcellular location">
    <subcellularLocation>
        <location evidence="1">Cell membrane</location>
        <topology evidence="1">Multi-pass membrane protein</topology>
    </subcellularLocation>
</comment>
<dbReference type="Gene3D" id="1.20.1560.10">
    <property type="entry name" value="ABC transporter type 1, transmembrane domain"/>
    <property type="match status" value="1"/>
</dbReference>
<evidence type="ECO:0000313" key="12">
    <source>
        <dbReference type="EMBL" id="MDR7150987.1"/>
    </source>
</evidence>
<keyword evidence="7 9" id="KW-1133">Transmembrane helix</keyword>
<keyword evidence="13" id="KW-1185">Reference proteome</keyword>
<feature type="domain" description="ABC transporter" evidence="10">
    <location>
        <begin position="379"/>
        <end position="591"/>
    </location>
</feature>
<protein>
    <submittedName>
        <fullName evidence="12">ATP-binding cassette transporter</fullName>
    </submittedName>
</protein>
<dbReference type="InterPro" id="IPR003593">
    <property type="entry name" value="AAA+_ATPase"/>
</dbReference>
<keyword evidence="2" id="KW-0813">Transport</keyword>
<keyword evidence="8 9" id="KW-0472">Membrane</keyword>
<gene>
    <name evidence="12" type="ORF">J2W49_002960</name>
</gene>
<evidence type="ECO:0000256" key="8">
    <source>
        <dbReference type="ARBA" id="ARBA00023136"/>
    </source>
</evidence>
<dbReference type="GO" id="GO:0005524">
    <property type="term" value="F:ATP binding"/>
    <property type="evidence" value="ECO:0007669"/>
    <property type="project" value="UniProtKB-KW"/>
</dbReference>
<dbReference type="SUPFAM" id="SSF52540">
    <property type="entry name" value="P-loop containing nucleoside triphosphate hydrolases"/>
    <property type="match status" value="1"/>
</dbReference>
<dbReference type="RefSeq" id="WP_310317503.1">
    <property type="nucleotide sequence ID" value="NZ_JAVDWU010000006.1"/>
</dbReference>
<keyword evidence="3" id="KW-1003">Cell membrane</keyword>
<evidence type="ECO:0000256" key="1">
    <source>
        <dbReference type="ARBA" id="ARBA00004651"/>
    </source>
</evidence>
<dbReference type="Pfam" id="PF06472">
    <property type="entry name" value="ABC_membrane_2"/>
    <property type="match status" value="1"/>
</dbReference>
<accession>A0ABU1WNW8</accession>
<evidence type="ECO:0000256" key="3">
    <source>
        <dbReference type="ARBA" id="ARBA00022475"/>
    </source>
</evidence>
<name>A0ABU1WNW8_9BURK</name>
<dbReference type="Gene3D" id="3.40.50.300">
    <property type="entry name" value="P-loop containing nucleotide triphosphate hydrolases"/>
    <property type="match status" value="1"/>
</dbReference>
<dbReference type="PANTHER" id="PTHR11384">
    <property type="entry name" value="ATP-BINDING CASSETTE, SUB-FAMILY D MEMBER"/>
    <property type="match status" value="1"/>
</dbReference>
<keyword evidence="4 9" id="KW-0812">Transmembrane</keyword>
<evidence type="ECO:0000259" key="10">
    <source>
        <dbReference type="PROSITE" id="PS50893"/>
    </source>
</evidence>
<comment type="caution">
    <text evidence="12">The sequence shown here is derived from an EMBL/GenBank/DDBJ whole genome shotgun (WGS) entry which is preliminary data.</text>
</comment>
<evidence type="ECO:0000256" key="2">
    <source>
        <dbReference type="ARBA" id="ARBA00022448"/>
    </source>
</evidence>
<dbReference type="InterPro" id="IPR036640">
    <property type="entry name" value="ABC1_TM_sf"/>
</dbReference>
<dbReference type="InterPro" id="IPR027417">
    <property type="entry name" value="P-loop_NTPase"/>
</dbReference>
<dbReference type="InterPro" id="IPR017871">
    <property type="entry name" value="ABC_transporter-like_CS"/>
</dbReference>
<evidence type="ECO:0000256" key="5">
    <source>
        <dbReference type="ARBA" id="ARBA00022741"/>
    </source>
</evidence>
<dbReference type="Proteomes" id="UP001265700">
    <property type="component" value="Unassembled WGS sequence"/>
</dbReference>
<dbReference type="PROSITE" id="PS50893">
    <property type="entry name" value="ABC_TRANSPORTER_2"/>
    <property type="match status" value="1"/>
</dbReference>
<evidence type="ECO:0000256" key="9">
    <source>
        <dbReference type="SAM" id="Phobius"/>
    </source>
</evidence>
<keyword evidence="6 12" id="KW-0067">ATP-binding</keyword>
<dbReference type="EMBL" id="JAVDWU010000006">
    <property type="protein sequence ID" value="MDR7150987.1"/>
    <property type="molecule type" value="Genomic_DNA"/>
</dbReference>
<feature type="domain" description="ABC transmembrane type-1" evidence="11">
    <location>
        <begin position="39"/>
        <end position="344"/>
    </location>
</feature>
<dbReference type="InterPro" id="IPR011527">
    <property type="entry name" value="ABC1_TM_dom"/>
</dbReference>
<dbReference type="SMART" id="SM00382">
    <property type="entry name" value="AAA"/>
    <property type="match status" value="1"/>
</dbReference>
<feature type="transmembrane region" description="Helical" evidence="9">
    <location>
        <begin position="285"/>
        <end position="305"/>
    </location>
</feature>
<evidence type="ECO:0000256" key="6">
    <source>
        <dbReference type="ARBA" id="ARBA00022840"/>
    </source>
</evidence>
<dbReference type="Pfam" id="PF00005">
    <property type="entry name" value="ABC_tran"/>
    <property type="match status" value="1"/>
</dbReference>
<feature type="transmembrane region" description="Helical" evidence="9">
    <location>
        <begin position="78"/>
        <end position="97"/>
    </location>
</feature>
<dbReference type="InterPro" id="IPR050835">
    <property type="entry name" value="ABC_transporter_sub-D"/>
</dbReference>
<evidence type="ECO:0000313" key="13">
    <source>
        <dbReference type="Proteomes" id="UP001265700"/>
    </source>
</evidence>
<dbReference type="PROSITE" id="PS50929">
    <property type="entry name" value="ABC_TM1F"/>
    <property type="match status" value="1"/>
</dbReference>
<dbReference type="SUPFAM" id="SSF90123">
    <property type="entry name" value="ABC transporter transmembrane region"/>
    <property type="match status" value="1"/>
</dbReference>
<keyword evidence="5" id="KW-0547">Nucleotide-binding</keyword>